<evidence type="ECO:0000313" key="4">
    <source>
        <dbReference type="EMBL" id="CAH03501.1"/>
    </source>
</evidence>
<dbReference type="PROSITE" id="PS50088">
    <property type="entry name" value="ANK_REPEAT"/>
    <property type="match status" value="1"/>
</dbReference>
<dbReference type="SUPFAM" id="SSF48403">
    <property type="entry name" value="Ankyrin repeat"/>
    <property type="match status" value="1"/>
</dbReference>
<evidence type="ECO:0000256" key="2">
    <source>
        <dbReference type="ARBA" id="ARBA00023043"/>
    </source>
</evidence>
<dbReference type="GO" id="GO:0045944">
    <property type="term" value="P:positive regulation of transcription by RNA polymerase II"/>
    <property type="evidence" value="ECO:0000318"/>
    <property type="project" value="GO_Central"/>
</dbReference>
<keyword evidence="5" id="KW-1185">Reference proteome</keyword>
<dbReference type="GeneID" id="79573955"/>
<dbReference type="STRING" id="5888.Q6BFR9"/>
<dbReference type="PROSITE" id="PS50297">
    <property type="entry name" value="ANK_REP_REGION"/>
    <property type="match status" value="1"/>
</dbReference>
<accession>Q6BFR9</accession>
<dbReference type="Pfam" id="PF12796">
    <property type="entry name" value="Ank_2"/>
    <property type="match status" value="1"/>
</dbReference>
<proteinExistence type="predicted"/>
<protein>
    <submittedName>
        <fullName evidence="4">Uncharacterized protein</fullName>
    </submittedName>
</protein>
<dbReference type="KEGG" id="ptm:PTMB.303"/>
<dbReference type="GO" id="GO:0000976">
    <property type="term" value="F:transcription cis-regulatory region binding"/>
    <property type="evidence" value="ECO:0000318"/>
    <property type="project" value="GO_Central"/>
</dbReference>
<dbReference type="Proteomes" id="UP000000600">
    <property type="component" value="Chromosome"/>
</dbReference>
<keyword evidence="2 3" id="KW-0040">ANK repeat</keyword>
<evidence type="ECO:0000256" key="3">
    <source>
        <dbReference type="PROSITE-ProRule" id="PRU00023"/>
    </source>
</evidence>
<reference evidence="4 5" key="1">
    <citation type="journal article" date="2004" name="Curr. Biol.">
        <title>High coding density on the largest Paramecium tetraurelia somatic chromosome.</title>
        <authorList>
            <person name="Zagulski M."/>
            <person name="Nowak J.K."/>
            <person name="Le Mouel A."/>
            <person name="Nowacki M."/>
            <person name="Migdalski A."/>
            <person name="Gromadka R."/>
            <person name="Noel B."/>
            <person name="Blanc I."/>
            <person name="Dessen P."/>
            <person name="Wincker P."/>
            <person name="Keller A.M."/>
            <person name="Cohen J."/>
            <person name="Meyer E."/>
            <person name="Sperling L."/>
        </authorList>
    </citation>
    <scope>NUCLEOTIDE SEQUENCE [LARGE SCALE GENOMIC DNA]</scope>
    <source>
        <strain evidence="4 5">Stock d4-2</strain>
    </source>
</reference>
<evidence type="ECO:0000256" key="1">
    <source>
        <dbReference type="ARBA" id="ARBA00022737"/>
    </source>
</evidence>
<evidence type="ECO:0000313" key="5">
    <source>
        <dbReference type="Proteomes" id="UP000000600"/>
    </source>
</evidence>
<dbReference type="InParanoid" id="Q6BFR9"/>
<dbReference type="InterPro" id="IPR050776">
    <property type="entry name" value="Ank_Repeat/CDKN_Inhibitor"/>
</dbReference>
<dbReference type="AlphaFoldDB" id="Q6BFR9"/>
<feature type="repeat" description="ANK" evidence="3">
    <location>
        <begin position="104"/>
        <end position="136"/>
    </location>
</feature>
<dbReference type="PANTHER" id="PTHR24201:SF15">
    <property type="entry name" value="ANKYRIN REPEAT DOMAIN-CONTAINING PROTEIN 66"/>
    <property type="match status" value="1"/>
</dbReference>
<organism evidence="4 5">
    <name type="scientific">Paramecium tetraurelia</name>
    <dbReference type="NCBI Taxonomy" id="5888"/>
    <lineage>
        <taxon>Eukaryota</taxon>
        <taxon>Sar</taxon>
        <taxon>Alveolata</taxon>
        <taxon>Ciliophora</taxon>
        <taxon>Intramacronucleata</taxon>
        <taxon>Oligohymenophorea</taxon>
        <taxon>Peniculida</taxon>
        <taxon>Parameciidae</taxon>
        <taxon>Paramecium</taxon>
    </lineage>
</organism>
<dbReference type="Gene3D" id="1.25.40.20">
    <property type="entry name" value="Ankyrin repeat-containing domain"/>
    <property type="match status" value="1"/>
</dbReference>
<dbReference type="PANTHER" id="PTHR24201">
    <property type="entry name" value="ANK_REP_REGION DOMAIN-CONTAINING PROTEIN"/>
    <property type="match status" value="1"/>
</dbReference>
<dbReference type="GO" id="GO:0005634">
    <property type="term" value="C:nucleus"/>
    <property type="evidence" value="ECO:0000318"/>
    <property type="project" value="GO_Central"/>
</dbReference>
<sequence length="159" mass="18521">MLQAYINTFLISIQLFNLELGIIRKEESFIVREEIRENATWSDLRQNRIKQIKEDLESGNINVDSEIIEESGQTLLTQSIVIDRYEIFLLCLLYQANVNQQTYEGMRPVHLAASLGRLKMLQDLKQYGAELDAKDELGMTPLERAKLYNHSEIIEFLKQ</sequence>
<dbReference type="InterPro" id="IPR036770">
    <property type="entry name" value="Ankyrin_rpt-contain_sf"/>
</dbReference>
<keyword evidence="1" id="KW-0677">Repeat</keyword>
<name>Q6BFR9_PARTE</name>
<dbReference type="InterPro" id="IPR002110">
    <property type="entry name" value="Ankyrin_rpt"/>
</dbReference>
<dbReference type="RefSeq" id="XP_001347128.1">
    <property type="nucleotide sequence ID" value="XM_001347092.1"/>
</dbReference>
<gene>
    <name evidence="4" type="ORF">PTMB.303</name>
</gene>
<dbReference type="EMBL" id="CR548612">
    <property type="protein sequence ID" value="CAH03501.1"/>
    <property type="molecule type" value="Genomic_DNA"/>
</dbReference>